<dbReference type="Gene3D" id="1.10.443.10">
    <property type="entry name" value="Intergrase catalytic core"/>
    <property type="match status" value="1"/>
</dbReference>
<dbReference type="EMBL" id="RWJN01000178">
    <property type="protein sequence ID" value="TCD65482.1"/>
    <property type="molecule type" value="Genomic_DNA"/>
</dbReference>
<evidence type="ECO:0000256" key="2">
    <source>
        <dbReference type="SAM" id="MobiDB-lite"/>
    </source>
</evidence>
<protein>
    <submittedName>
        <fullName evidence="3">Uncharacterized protein</fullName>
    </submittedName>
</protein>
<dbReference type="GO" id="GO:0003677">
    <property type="term" value="F:DNA binding"/>
    <property type="evidence" value="ECO:0007669"/>
    <property type="project" value="InterPro"/>
</dbReference>
<feature type="compositionally biased region" description="Basic residues" evidence="2">
    <location>
        <begin position="1"/>
        <end position="11"/>
    </location>
</feature>
<evidence type="ECO:0000313" key="3">
    <source>
        <dbReference type="EMBL" id="TCD65482.1"/>
    </source>
</evidence>
<keyword evidence="4" id="KW-1185">Reference proteome</keyword>
<gene>
    <name evidence="3" type="ORF">EIP91_002566</name>
</gene>
<feature type="region of interest" description="Disordered" evidence="2">
    <location>
        <begin position="1"/>
        <end position="31"/>
    </location>
</feature>
<organism evidence="3 4">
    <name type="scientific">Steccherinum ochraceum</name>
    <dbReference type="NCBI Taxonomy" id="92696"/>
    <lineage>
        <taxon>Eukaryota</taxon>
        <taxon>Fungi</taxon>
        <taxon>Dikarya</taxon>
        <taxon>Basidiomycota</taxon>
        <taxon>Agaricomycotina</taxon>
        <taxon>Agaricomycetes</taxon>
        <taxon>Polyporales</taxon>
        <taxon>Steccherinaceae</taxon>
        <taxon>Steccherinum</taxon>
    </lineage>
</organism>
<keyword evidence="1" id="KW-0233">DNA recombination</keyword>
<dbReference type="GO" id="GO:0015074">
    <property type="term" value="P:DNA integration"/>
    <property type="evidence" value="ECO:0007669"/>
    <property type="project" value="InterPro"/>
</dbReference>
<feature type="region of interest" description="Disordered" evidence="2">
    <location>
        <begin position="720"/>
        <end position="747"/>
    </location>
</feature>
<sequence>MPPKSPSKKLPKATAVEKKSKRKRGATKPVAGAVELQREAAAAKSNILAKSTNASYKGYLERGRKFLAALVVKMKADGSGGQAAWTIEDSMDAGPPDLELLGKALEGPPNRYSAMALEWFIVEKCVRQALDAGTGTSAYSAFKKYWEMLNDGEYRGPYSCDDDGRVRGNPAEAARVQDIYRAITNKSRKAKADGETVVDQAAPMTIEVMKLMMDHSEEVCAPVPKEQMLERFSKSDLQELMLFAKHYMMRAYMASAFTLWTRNNELCGLRRKHVRFNVQGRAPYCLLHDIVKLELRKGWTRKEGEHAVEGHDYQIYDQLKTPEIDMRSHLRQWVDFLETILLQGRPLEPNDHLFPKIRPNGLVDRDIPLDQELVGSLVNEMARSVGVMTEYRTHSFRRGGPQYRFMLCPVGERWTLNMIQYWGGWAPGEQSLDTLLKYLMVILSKAENSFADALCPFPREANVSFNGDHRLLSPATVAELHAVADRFQRQQDTTNQELSKISALLTQIVTGSQPYIIRSGPPSAQAGPTGVALGSHAVPGPISNPQLHNTAAVPIFGTTPGPAINSQAPGPASSLLPGQMVTAFAGIQLSGPSTSALPTERNLGPNTYQANGTMQSTPQIKYPDAVIPSLGGLKGVEVFRTAMKQWYEVDERTNLALKDWPKEWYTGEMRKVTGSLYGQRRMVAEEYERYGKEEGKFLEALPQAKKGWSGVLDAVRAARRARGDGSAERVSKRGRPEDRPTLESDSD</sequence>
<dbReference type="AlphaFoldDB" id="A0A4R0RDS0"/>
<dbReference type="OrthoDB" id="2799409at2759"/>
<accession>A0A4R0RDS0</accession>
<dbReference type="SUPFAM" id="SSF56349">
    <property type="entry name" value="DNA breaking-rejoining enzymes"/>
    <property type="match status" value="1"/>
</dbReference>
<dbReference type="InterPro" id="IPR013762">
    <property type="entry name" value="Integrase-like_cat_sf"/>
</dbReference>
<dbReference type="STRING" id="92696.A0A4R0RDS0"/>
<name>A0A4R0RDS0_9APHY</name>
<evidence type="ECO:0000313" key="4">
    <source>
        <dbReference type="Proteomes" id="UP000292702"/>
    </source>
</evidence>
<dbReference type="GO" id="GO:0006310">
    <property type="term" value="P:DNA recombination"/>
    <property type="evidence" value="ECO:0007669"/>
    <property type="project" value="UniProtKB-KW"/>
</dbReference>
<feature type="compositionally biased region" description="Basic and acidic residues" evidence="2">
    <location>
        <begin position="721"/>
        <end position="747"/>
    </location>
</feature>
<comment type="caution">
    <text evidence="3">The sequence shown here is derived from an EMBL/GenBank/DDBJ whole genome shotgun (WGS) entry which is preliminary data.</text>
</comment>
<proteinExistence type="predicted"/>
<dbReference type="Proteomes" id="UP000292702">
    <property type="component" value="Unassembled WGS sequence"/>
</dbReference>
<reference evidence="3 4" key="1">
    <citation type="submission" date="2018-11" db="EMBL/GenBank/DDBJ databases">
        <title>Genome assembly of Steccherinum ochraceum LE-BIN_3174, the white-rot fungus of the Steccherinaceae family (The Residual Polyporoid clade, Polyporales, Basidiomycota).</title>
        <authorList>
            <person name="Fedorova T.V."/>
            <person name="Glazunova O.A."/>
            <person name="Landesman E.O."/>
            <person name="Moiseenko K.V."/>
            <person name="Psurtseva N.V."/>
            <person name="Savinova O.S."/>
            <person name="Shakhova N.V."/>
            <person name="Tyazhelova T.V."/>
            <person name="Vasina D.V."/>
        </authorList>
    </citation>
    <scope>NUCLEOTIDE SEQUENCE [LARGE SCALE GENOMIC DNA]</scope>
    <source>
        <strain evidence="3 4">LE-BIN_3174</strain>
    </source>
</reference>
<dbReference type="InterPro" id="IPR011010">
    <property type="entry name" value="DNA_brk_join_enz"/>
</dbReference>
<evidence type="ECO:0000256" key="1">
    <source>
        <dbReference type="ARBA" id="ARBA00023172"/>
    </source>
</evidence>